<comment type="caution">
    <text evidence="2">The sequence shown here is derived from an EMBL/GenBank/DDBJ whole genome shotgun (WGS) entry which is preliminary data.</text>
</comment>
<dbReference type="Proteomes" id="UP000094893">
    <property type="component" value="Unassembled WGS sequence"/>
</dbReference>
<feature type="region of interest" description="Disordered" evidence="1">
    <location>
        <begin position="66"/>
        <end position="106"/>
    </location>
</feature>
<organism evidence="2 3">
    <name type="scientific">Acidithiobacillus thiooxidans</name>
    <name type="common">Thiobacillus thiooxidans</name>
    <dbReference type="NCBI Taxonomy" id="930"/>
    <lineage>
        <taxon>Bacteria</taxon>
        <taxon>Pseudomonadati</taxon>
        <taxon>Pseudomonadota</taxon>
        <taxon>Acidithiobacillia</taxon>
        <taxon>Acidithiobacillales</taxon>
        <taxon>Acidithiobacillaceae</taxon>
        <taxon>Acidithiobacillus</taxon>
    </lineage>
</organism>
<accession>A0A1C2IIH9</accession>
<reference evidence="2 3" key="1">
    <citation type="journal article" date="2016" name="Int. J. Mol. Sci.">
        <title>Comparative genomics of the extreme acidophile Acidithiobacillus thiooxidans reveals intraspecific divergence and niche adaptation.</title>
        <authorList>
            <person name="Zhang X."/>
            <person name="Feng X."/>
            <person name="Tao J."/>
            <person name="Ma L."/>
            <person name="Xiao Y."/>
            <person name="Liang Y."/>
            <person name="Liu X."/>
            <person name="Yin H."/>
        </authorList>
    </citation>
    <scope>NUCLEOTIDE SEQUENCE [LARGE SCALE GENOMIC DNA]</scope>
    <source>
        <strain evidence="2 3">A02</strain>
    </source>
</reference>
<proteinExistence type="predicted"/>
<dbReference type="AlphaFoldDB" id="A0A1C2IIH9"/>
<feature type="compositionally biased region" description="Basic and acidic residues" evidence="1">
    <location>
        <begin position="94"/>
        <end position="105"/>
    </location>
</feature>
<dbReference type="RefSeq" id="WP_024895100.1">
    <property type="nucleotide sequence ID" value="NZ_LWRZ01000123.1"/>
</dbReference>
<evidence type="ECO:0000313" key="2">
    <source>
        <dbReference type="EMBL" id="OCX69660.1"/>
    </source>
</evidence>
<dbReference type="EMBL" id="LWSA01000229">
    <property type="protein sequence ID" value="OCX69660.1"/>
    <property type="molecule type" value="Genomic_DNA"/>
</dbReference>
<protein>
    <submittedName>
        <fullName evidence="2">Uncharacterized protein</fullName>
    </submittedName>
</protein>
<feature type="compositionally biased region" description="Low complexity" evidence="1">
    <location>
        <begin position="78"/>
        <end position="90"/>
    </location>
</feature>
<gene>
    <name evidence="2" type="ORF">A6P07_15995</name>
</gene>
<name>A0A1C2IIH9_ACITH</name>
<sequence>MDGPEKTTARVAPYLDAIRQARTGGWGWREIAARVAPGATADAVRAAVKTCRYAVEQMPLPEAVSMSTTARAAMPESVATPGTATATVTRRPLRRIDDPVEKPESEMTAAERLIARIPHI</sequence>
<evidence type="ECO:0000256" key="1">
    <source>
        <dbReference type="SAM" id="MobiDB-lite"/>
    </source>
</evidence>
<evidence type="ECO:0000313" key="3">
    <source>
        <dbReference type="Proteomes" id="UP000094893"/>
    </source>
</evidence>